<dbReference type="RefSeq" id="WP_086742666.1">
    <property type="nucleotide sequence ID" value="NZ_MWPV01000001.1"/>
</dbReference>
<protein>
    <submittedName>
        <fullName evidence="1">Uncharacterized protein</fullName>
    </submittedName>
</protein>
<dbReference type="OrthoDB" id="6267585at2"/>
<dbReference type="AlphaFoldDB" id="A0A244CUI0"/>
<dbReference type="EMBL" id="MWPV01000001">
    <property type="protein sequence ID" value="OUL59273.1"/>
    <property type="molecule type" value="Genomic_DNA"/>
</dbReference>
<sequence length="73" mass="7977">MTTLNRLNAIISKPTRFIATVTATHNNDTCTVRHSDNSTSLVFGNAPINQQVYINDGRITGNAANLTFVEIEV</sequence>
<name>A0A244CUI0_PSEDV</name>
<evidence type="ECO:0000313" key="1">
    <source>
        <dbReference type="EMBL" id="OUL59273.1"/>
    </source>
</evidence>
<comment type="caution">
    <text evidence="1">The sequence shown here is derived from an EMBL/GenBank/DDBJ whole genome shotgun (WGS) entry which is preliminary data.</text>
</comment>
<dbReference type="Proteomes" id="UP000194841">
    <property type="component" value="Unassembled WGS sequence"/>
</dbReference>
<keyword evidence="2" id="KW-1185">Reference proteome</keyword>
<proteinExistence type="predicted"/>
<organism evidence="1 2">
    <name type="scientific">Pseudoalteromonas ulvae</name>
    <dbReference type="NCBI Taxonomy" id="107327"/>
    <lineage>
        <taxon>Bacteria</taxon>
        <taxon>Pseudomonadati</taxon>
        <taxon>Pseudomonadota</taxon>
        <taxon>Gammaproteobacteria</taxon>
        <taxon>Alteromonadales</taxon>
        <taxon>Pseudoalteromonadaceae</taxon>
        <taxon>Pseudoalteromonas</taxon>
    </lineage>
</organism>
<reference evidence="1 2" key="1">
    <citation type="submission" date="2017-02" db="EMBL/GenBank/DDBJ databases">
        <title>Pseudoalteromonas ulvae TC14 Genome.</title>
        <authorList>
            <person name="Molmeret M."/>
        </authorList>
    </citation>
    <scope>NUCLEOTIDE SEQUENCE [LARGE SCALE GENOMIC DNA]</scope>
    <source>
        <strain evidence="1">TC14</strain>
    </source>
</reference>
<evidence type="ECO:0000313" key="2">
    <source>
        <dbReference type="Proteomes" id="UP000194841"/>
    </source>
</evidence>
<accession>A0A244CUI0</accession>
<gene>
    <name evidence="1" type="ORF">B1199_03110</name>
</gene>